<dbReference type="Proteomes" id="UP000886998">
    <property type="component" value="Unassembled WGS sequence"/>
</dbReference>
<organism evidence="1 2">
    <name type="scientific">Trichonephila inaurata madagascariensis</name>
    <dbReference type="NCBI Taxonomy" id="2747483"/>
    <lineage>
        <taxon>Eukaryota</taxon>
        <taxon>Metazoa</taxon>
        <taxon>Ecdysozoa</taxon>
        <taxon>Arthropoda</taxon>
        <taxon>Chelicerata</taxon>
        <taxon>Arachnida</taxon>
        <taxon>Araneae</taxon>
        <taxon>Araneomorphae</taxon>
        <taxon>Entelegynae</taxon>
        <taxon>Araneoidea</taxon>
        <taxon>Nephilidae</taxon>
        <taxon>Trichonephila</taxon>
        <taxon>Trichonephila inaurata</taxon>
    </lineage>
</organism>
<name>A0A8X7BZ20_9ARAC</name>
<protein>
    <submittedName>
        <fullName evidence="1">Uncharacterized protein</fullName>
    </submittedName>
</protein>
<evidence type="ECO:0000313" key="1">
    <source>
        <dbReference type="EMBL" id="GFY47059.1"/>
    </source>
</evidence>
<sequence length="113" mass="12983">MHLQYEQTESMMFLQQEQTKLAKEAEAKVPFAQKNADLARWIEDMEQVGSAISLSQMQIGTEIHIQQNQVVSNQCLKQEEVENTLRLEQGKEQSAQCLQQKGKLTTRTFQQGL</sequence>
<accession>A0A8X7BZ20</accession>
<proteinExistence type="predicted"/>
<dbReference type="AlphaFoldDB" id="A0A8X7BZ20"/>
<reference evidence="1" key="1">
    <citation type="submission" date="2020-08" db="EMBL/GenBank/DDBJ databases">
        <title>Multicomponent nature underlies the extraordinary mechanical properties of spider dragline silk.</title>
        <authorList>
            <person name="Kono N."/>
            <person name="Nakamura H."/>
            <person name="Mori M."/>
            <person name="Yoshida Y."/>
            <person name="Ohtoshi R."/>
            <person name="Malay A.D."/>
            <person name="Moran D.A.P."/>
            <person name="Tomita M."/>
            <person name="Numata K."/>
            <person name="Arakawa K."/>
        </authorList>
    </citation>
    <scope>NUCLEOTIDE SEQUENCE</scope>
</reference>
<gene>
    <name evidence="1" type="ORF">TNIN_270181</name>
</gene>
<dbReference type="EMBL" id="BMAV01005741">
    <property type="protein sequence ID" value="GFY47059.1"/>
    <property type="molecule type" value="Genomic_DNA"/>
</dbReference>
<evidence type="ECO:0000313" key="2">
    <source>
        <dbReference type="Proteomes" id="UP000886998"/>
    </source>
</evidence>
<keyword evidence="2" id="KW-1185">Reference proteome</keyword>
<comment type="caution">
    <text evidence="1">The sequence shown here is derived from an EMBL/GenBank/DDBJ whole genome shotgun (WGS) entry which is preliminary data.</text>
</comment>